<sequence length="322" mass="35400">MAILDSSFNPPTKAHKQLLLSTLSTLDVSFDHVLLLFSTKNADKALEGATVEDRVDMMIASAQHVFDTHPEVPPITVALTHHAKFADKAKAIRQHVHGEPLLYFILGYDTLIRLFDGKYYLPLAVERALTPFFETSRVVCANREGFPDDDVQQFWTSAQVQPFKDKIYHIQLNAIDASISSTKAREAKGNMDALSAIVDDAVLDIVLSRQLPTIAPPSRSGTGEQGFPQSVPNPTYHPPPAYGSETNQRHSGIAIDNAMEGAVVNQRIFLVDGRVTSLPPQIPARIHVSQKGFPTVAWPVYAGIFKCLVHLEPGPNTITFTV</sequence>
<dbReference type="GO" id="GO:0016887">
    <property type="term" value="F:ATP hydrolysis activity"/>
    <property type="evidence" value="ECO:0007669"/>
    <property type="project" value="TreeGrafter"/>
</dbReference>
<organism evidence="3 4">
    <name type="scientific">Bifiguratus adelaidae</name>
    <dbReference type="NCBI Taxonomy" id="1938954"/>
    <lineage>
        <taxon>Eukaryota</taxon>
        <taxon>Fungi</taxon>
        <taxon>Fungi incertae sedis</taxon>
        <taxon>Mucoromycota</taxon>
        <taxon>Mucoromycotina</taxon>
        <taxon>Endogonomycetes</taxon>
        <taxon>Endogonales</taxon>
        <taxon>Endogonales incertae sedis</taxon>
        <taxon>Bifiguratus</taxon>
    </lineage>
</organism>
<feature type="compositionally biased region" description="Polar residues" evidence="1">
    <location>
        <begin position="219"/>
        <end position="233"/>
    </location>
</feature>
<comment type="caution">
    <text evidence="3">The sequence shown here is derived from an EMBL/GenBank/DDBJ whole genome shotgun (WGS) entry which is preliminary data.</text>
</comment>
<feature type="domain" description="Cytidyltransferase-like" evidence="2">
    <location>
        <begin position="5"/>
        <end position="186"/>
    </location>
</feature>
<dbReference type="SUPFAM" id="SSF52374">
    <property type="entry name" value="Nucleotidylyl transferase"/>
    <property type="match status" value="1"/>
</dbReference>
<dbReference type="Gene3D" id="3.40.50.620">
    <property type="entry name" value="HUPs"/>
    <property type="match status" value="1"/>
</dbReference>
<dbReference type="InterPro" id="IPR021917">
    <property type="entry name" value="Unchr_Zn-peptidase-like"/>
</dbReference>
<dbReference type="GO" id="GO:0000309">
    <property type="term" value="F:nicotinamide-nucleotide adenylyltransferase activity"/>
    <property type="evidence" value="ECO:0007669"/>
    <property type="project" value="TreeGrafter"/>
</dbReference>
<gene>
    <name evidence="3" type="ORF">BZG36_04048</name>
</gene>
<dbReference type="AlphaFoldDB" id="A0A261XWE4"/>
<reference evidence="3 4" key="1">
    <citation type="journal article" date="2017" name="Mycologia">
        <title>Bifiguratus adelaidae, gen. et sp. nov., a new member of Mucoromycotina in endophytic and soil-dwelling habitats.</title>
        <authorList>
            <person name="Torres-Cruz T.J."/>
            <person name="Billingsley Tobias T.L."/>
            <person name="Almatruk M."/>
            <person name="Hesse C."/>
            <person name="Kuske C.R."/>
            <person name="Desiro A."/>
            <person name="Benucci G.M."/>
            <person name="Bonito G."/>
            <person name="Stajich J.E."/>
            <person name="Dunlap C."/>
            <person name="Arnold A.E."/>
            <person name="Porras-Alfaro A."/>
        </authorList>
    </citation>
    <scope>NUCLEOTIDE SEQUENCE [LARGE SCALE GENOMIC DNA]</scope>
    <source>
        <strain evidence="3 4">AZ0501</strain>
    </source>
</reference>
<dbReference type="Pfam" id="PF12044">
    <property type="entry name" value="Metallopep"/>
    <property type="match status" value="1"/>
</dbReference>
<dbReference type="Pfam" id="PF01467">
    <property type="entry name" value="CTP_transf_like"/>
    <property type="match status" value="1"/>
</dbReference>
<evidence type="ECO:0000256" key="1">
    <source>
        <dbReference type="SAM" id="MobiDB-lite"/>
    </source>
</evidence>
<feature type="region of interest" description="Disordered" evidence="1">
    <location>
        <begin position="214"/>
        <end position="248"/>
    </location>
</feature>
<evidence type="ECO:0000313" key="3">
    <source>
        <dbReference type="EMBL" id="OZJ02673.1"/>
    </source>
</evidence>
<dbReference type="PANTHER" id="PTHR31285:SF0">
    <property type="entry name" value="NICOTINAMIDE MONONUCLEOTIDE ADENYLYLTRANSFERASE"/>
    <property type="match status" value="1"/>
</dbReference>
<protein>
    <recommendedName>
        <fullName evidence="2">Cytidyltransferase-like domain-containing protein</fullName>
    </recommendedName>
</protein>
<dbReference type="PANTHER" id="PTHR31285">
    <property type="entry name" value="NICOTINAMIDE MONONUCLEOTIDE ADENYLYLTRANSFERASE"/>
    <property type="match status" value="1"/>
</dbReference>
<accession>A0A261XWE4</accession>
<dbReference type="GO" id="GO:0005737">
    <property type="term" value="C:cytoplasm"/>
    <property type="evidence" value="ECO:0007669"/>
    <property type="project" value="TreeGrafter"/>
</dbReference>
<dbReference type="EMBL" id="MVBO01000134">
    <property type="protein sequence ID" value="OZJ02673.1"/>
    <property type="molecule type" value="Genomic_DNA"/>
</dbReference>
<dbReference type="GO" id="GO:0005634">
    <property type="term" value="C:nucleus"/>
    <property type="evidence" value="ECO:0007669"/>
    <property type="project" value="TreeGrafter"/>
</dbReference>
<dbReference type="Proteomes" id="UP000242875">
    <property type="component" value="Unassembled WGS sequence"/>
</dbReference>
<evidence type="ECO:0000313" key="4">
    <source>
        <dbReference type="Proteomes" id="UP000242875"/>
    </source>
</evidence>
<name>A0A261XWE4_9FUNG</name>
<evidence type="ECO:0000259" key="2">
    <source>
        <dbReference type="Pfam" id="PF01467"/>
    </source>
</evidence>
<dbReference type="OrthoDB" id="5591297at2759"/>
<proteinExistence type="predicted"/>
<dbReference type="InterPro" id="IPR004821">
    <property type="entry name" value="Cyt_trans-like"/>
</dbReference>
<feature type="non-terminal residue" evidence="3">
    <location>
        <position position="322"/>
    </location>
</feature>
<dbReference type="InterPro" id="IPR014729">
    <property type="entry name" value="Rossmann-like_a/b/a_fold"/>
</dbReference>
<keyword evidence="4" id="KW-1185">Reference proteome</keyword>